<organism evidence="1">
    <name type="scientific">marine sediment metagenome</name>
    <dbReference type="NCBI Taxonomy" id="412755"/>
    <lineage>
        <taxon>unclassified sequences</taxon>
        <taxon>metagenomes</taxon>
        <taxon>ecological metagenomes</taxon>
    </lineage>
</organism>
<sequence>MIQSWVACPDCGSNYIFWTKQAESDYYDIYGCYICNFKWDISESRKEELAK</sequence>
<protein>
    <submittedName>
        <fullName evidence="1">Uncharacterized protein</fullName>
    </submittedName>
</protein>
<accession>A0A0F9II44</accession>
<reference evidence="1" key="1">
    <citation type="journal article" date="2015" name="Nature">
        <title>Complex archaea that bridge the gap between prokaryotes and eukaryotes.</title>
        <authorList>
            <person name="Spang A."/>
            <person name="Saw J.H."/>
            <person name="Jorgensen S.L."/>
            <person name="Zaremba-Niedzwiedzka K."/>
            <person name="Martijn J."/>
            <person name="Lind A.E."/>
            <person name="van Eijk R."/>
            <person name="Schleper C."/>
            <person name="Guy L."/>
            <person name="Ettema T.J."/>
        </authorList>
    </citation>
    <scope>NUCLEOTIDE SEQUENCE</scope>
</reference>
<name>A0A0F9II44_9ZZZZ</name>
<gene>
    <name evidence="1" type="ORF">LCGC14_1939420</name>
</gene>
<proteinExistence type="predicted"/>
<comment type="caution">
    <text evidence="1">The sequence shown here is derived from an EMBL/GenBank/DDBJ whole genome shotgun (WGS) entry which is preliminary data.</text>
</comment>
<evidence type="ECO:0000313" key="1">
    <source>
        <dbReference type="EMBL" id="KKL86967.1"/>
    </source>
</evidence>
<dbReference type="EMBL" id="LAZR01020964">
    <property type="protein sequence ID" value="KKL86967.1"/>
    <property type="molecule type" value="Genomic_DNA"/>
</dbReference>
<dbReference type="SUPFAM" id="SSF57783">
    <property type="entry name" value="Zinc beta-ribbon"/>
    <property type="match status" value="1"/>
</dbReference>
<dbReference type="AlphaFoldDB" id="A0A0F9II44"/>